<evidence type="ECO:0000313" key="4">
    <source>
        <dbReference type="Proteomes" id="UP001230188"/>
    </source>
</evidence>
<proteinExistence type="predicted"/>
<name>A0AAD7UGW6_9STRA</name>
<feature type="signal peptide" evidence="2">
    <location>
        <begin position="1"/>
        <end position="15"/>
    </location>
</feature>
<comment type="caution">
    <text evidence="3">The sequence shown here is derived from an EMBL/GenBank/DDBJ whole genome shotgun (WGS) entry which is preliminary data.</text>
</comment>
<feature type="chain" id="PRO_5042178322" evidence="2">
    <location>
        <begin position="16"/>
        <end position="461"/>
    </location>
</feature>
<keyword evidence="2" id="KW-0732">Signal</keyword>
<dbReference type="GO" id="GO:0005254">
    <property type="term" value="F:chloride channel activity"/>
    <property type="evidence" value="ECO:0007669"/>
    <property type="project" value="InterPro"/>
</dbReference>
<organism evidence="3 4">
    <name type="scientific">Chrysophaeum taylorii</name>
    <dbReference type="NCBI Taxonomy" id="2483200"/>
    <lineage>
        <taxon>Eukaryota</taxon>
        <taxon>Sar</taxon>
        <taxon>Stramenopiles</taxon>
        <taxon>Ochrophyta</taxon>
        <taxon>Pelagophyceae</taxon>
        <taxon>Pelagomonadales</taxon>
        <taxon>Pelagomonadaceae</taxon>
        <taxon>Chrysophaeum</taxon>
    </lineage>
</organism>
<gene>
    <name evidence="3" type="ORF">CTAYLR_000508</name>
</gene>
<keyword evidence="1" id="KW-0812">Transmembrane</keyword>
<dbReference type="EMBL" id="JAQMWT010000309">
    <property type="protein sequence ID" value="KAJ8605837.1"/>
    <property type="molecule type" value="Genomic_DNA"/>
</dbReference>
<accession>A0AAD7UGW6</accession>
<evidence type="ECO:0000256" key="1">
    <source>
        <dbReference type="SAM" id="Phobius"/>
    </source>
</evidence>
<evidence type="ECO:0000313" key="3">
    <source>
        <dbReference type="EMBL" id="KAJ8605837.1"/>
    </source>
</evidence>
<feature type="transmembrane region" description="Helical" evidence="1">
    <location>
        <begin position="138"/>
        <end position="161"/>
    </location>
</feature>
<feature type="transmembrane region" description="Helical" evidence="1">
    <location>
        <begin position="339"/>
        <end position="359"/>
    </location>
</feature>
<sequence>MWLLFAVAAPVVTRAWVCGSSSSSSSSSCPAASSRGAVRLQAVEPSVPVAINGGDPWVGWRVTAEELEELADAATATIKGRPVMKQFHPRRSWLWRQWHGTIVRSVLQREVKLNVMIAAVAVASLSPCSEALKPVENLWALAQTLVAFVLSFFLSQTYAVWRSVYSVSRQVQGKLGDLGLIVATHAERDADGRYTPRAQALLDTWARYARLFNMLFYASVTRRFAPLATPKGLRALRRRGAILEDEVQLLIKTTSWHQTVAAWIGTMITSAAVDGTIVGGNPASYQCSAVMTRLRACYARMSDELSGRMPLAYTHLVQLFVDALCLAAPLALIGPLGPVGAVAGTGFVTLFYAGVLALAKMFLDPFDNEDFGGRSGIRLEADTLVQEVNALTRRWSTSAVRVPSAVLAPNLSEARVFRDNFDVAAAMRAIPSNNNVTNFDDALYDTHNLPTPNVTLRILKQ</sequence>
<keyword evidence="1" id="KW-0472">Membrane</keyword>
<protein>
    <submittedName>
        <fullName evidence="3">Uncharacterized protein</fullName>
    </submittedName>
</protein>
<evidence type="ECO:0000256" key="2">
    <source>
        <dbReference type="SAM" id="SignalP"/>
    </source>
</evidence>
<reference evidence="3" key="1">
    <citation type="submission" date="2023-01" db="EMBL/GenBank/DDBJ databases">
        <title>Metagenome sequencing of chrysophaentin producing Chrysophaeum taylorii.</title>
        <authorList>
            <person name="Davison J."/>
            <person name="Bewley C."/>
        </authorList>
    </citation>
    <scope>NUCLEOTIDE SEQUENCE</scope>
    <source>
        <strain evidence="3">NIES-1699</strain>
    </source>
</reference>
<feature type="transmembrane region" description="Helical" evidence="1">
    <location>
        <begin position="310"/>
        <end position="333"/>
    </location>
</feature>
<dbReference type="AlphaFoldDB" id="A0AAD7UGW6"/>
<keyword evidence="4" id="KW-1185">Reference proteome</keyword>
<keyword evidence="1" id="KW-1133">Transmembrane helix</keyword>
<dbReference type="Proteomes" id="UP001230188">
    <property type="component" value="Unassembled WGS sequence"/>
</dbReference>